<name>A0A410P5T0_VELA1</name>
<evidence type="ECO:0000256" key="1">
    <source>
        <dbReference type="SAM" id="Phobius"/>
    </source>
</evidence>
<dbReference type="GO" id="GO:0016020">
    <property type="term" value="C:membrane"/>
    <property type="evidence" value="ECO:0007669"/>
    <property type="project" value="InterPro"/>
</dbReference>
<dbReference type="Pfam" id="PF00892">
    <property type="entry name" value="EamA"/>
    <property type="match status" value="1"/>
</dbReference>
<gene>
    <name evidence="3" type="ORF">BU251_07275</name>
</gene>
<dbReference type="SUPFAM" id="SSF103481">
    <property type="entry name" value="Multidrug resistance efflux transporter EmrE"/>
    <property type="match status" value="1"/>
</dbReference>
<keyword evidence="1" id="KW-0812">Transmembrane</keyword>
<dbReference type="AlphaFoldDB" id="A0A410P5T0"/>
<dbReference type="Proteomes" id="UP000287243">
    <property type="component" value="Chromosome"/>
</dbReference>
<dbReference type="Gene3D" id="1.10.3730.20">
    <property type="match status" value="1"/>
</dbReference>
<dbReference type="EMBL" id="CP019384">
    <property type="protein sequence ID" value="QAT17529.1"/>
    <property type="molecule type" value="Genomic_DNA"/>
</dbReference>
<sequence length="139" mass="14833">MKSYYFALLTALVWGLVPVFEKMGLSRLTPAAGIFVRCLAVSSGAIVLLVARPQILSELAHTPLRNIGLIVFGGFTANFIGQLLFYNALKGGDVSRVTPIAGAYPLIAFLMGILVLGEALTTAKMFGIGFVLLGVFLLR</sequence>
<feature type="transmembrane region" description="Helical" evidence="1">
    <location>
        <begin position="63"/>
        <end position="86"/>
    </location>
</feature>
<accession>A0A410P5T0</accession>
<dbReference type="OrthoDB" id="278935at2"/>
<evidence type="ECO:0000313" key="3">
    <source>
        <dbReference type="EMBL" id="QAT17529.1"/>
    </source>
</evidence>
<organism evidence="3 4">
    <name type="scientific">Velamenicoccus archaeovorus</name>
    <dbReference type="NCBI Taxonomy" id="1930593"/>
    <lineage>
        <taxon>Bacteria</taxon>
        <taxon>Pseudomonadati</taxon>
        <taxon>Candidatus Omnitrophota</taxon>
        <taxon>Candidatus Velamenicoccus</taxon>
    </lineage>
</organism>
<dbReference type="KEGG" id="vai:BU251_07275"/>
<keyword evidence="1" id="KW-1133">Transmembrane helix</keyword>
<feature type="transmembrane region" description="Helical" evidence="1">
    <location>
        <begin position="106"/>
        <end position="138"/>
    </location>
</feature>
<evidence type="ECO:0000313" key="4">
    <source>
        <dbReference type="Proteomes" id="UP000287243"/>
    </source>
</evidence>
<keyword evidence="4" id="KW-1185">Reference proteome</keyword>
<evidence type="ECO:0000259" key="2">
    <source>
        <dbReference type="Pfam" id="PF00892"/>
    </source>
</evidence>
<proteinExistence type="predicted"/>
<feature type="transmembrane region" description="Helical" evidence="1">
    <location>
        <begin position="31"/>
        <end position="51"/>
    </location>
</feature>
<protein>
    <recommendedName>
        <fullName evidence="2">EamA domain-containing protein</fullName>
    </recommendedName>
</protein>
<dbReference type="InterPro" id="IPR000620">
    <property type="entry name" value="EamA_dom"/>
</dbReference>
<keyword evidence="1" id="KW-0472">Membrane</keyword>
<dbReference type="RefSeq" id="WP_128700364.1">
    <property type="nucleotide sequence ID" value="NZ_CP019384.1"/>
</dbReference>
<dbReference type="InterPro" id="IPR037185">
    <property type="entry name" value="EmrE-like"/>
</dbReference>
<reference evidence="3 4" key="1">
    <citation type="submission" date="2017-01" db="EMBL/GenBank/DDBJ databases">
        <title>First insights into the biology of 'candidatus Vampirococcus archaeovorus'.</title>
        <authorList>
            <person name="Kizina J."/>
            <person name="Jordan S."/>
            <person name="Stueber K."/>
            <person name="Reinhardt R."/>
            <person name="Harder J."/>
        </authorList>
    </citation>
    <scope>NUCLEOTIDE SEQUENCE [LARGE SCALE GENOMIC DNA]</scope>
    <source>
        <strain evidence="3 4">LiM</strain>
    </source>
</reference>
<feature type="domain" description="EamA" evidence="2">
    <location>
        <begin position="2"/>
        <end position="138"/>
    </location>
</feature>